<dbReference type="AlphaFoldDB" id="A0AAP8MX84"/>
<accession>A0AAP8MX84</accession>
<dbReference type="Pfam" id="PF21825">
    <property type="entry name" value="crAss001_48"/>
    <property type="match status" value="1"/>
</dbReference>
<dbReference type="Proteomes" id="UP000235611">
    <property type="component" value="Unassembled WGS sequence"/>
</dbReference>
<organism evidence="1 2">
    <name type="scientific">Vibrio breoganii</name>
    <dbReference type="NCBI Taxonomy" id="553239"/>
    <lineage>
        <taxon>Bacteria</taxon>
        <taxon>Pseudomonadati</taxon>
        <taxon>Pseudomonadota</taxon>
        <taxon>Gammaproteobacteria</taxon>
        <taxon>Vibrionales</taxon>
        <taxon>Vibrionaceae</taxon>
        <taxon>Vibrio</taxon>
    </lineage>
</organism>
<dbReference type="RefSeq" id="WP_102477777.1">
    <property type="nucleotide sequence ID" value="NZ_MDBO01000075.1"/>
</dbReference>
<evidence type="ECO:0000313" key="2">
    <source>
        <dbReference type="Proteomes" id="UP000235611"/>
    </source>
</evidence>
<dbReference type="Pfam" id="PF13876">
    <property type="entry name" value="Phage_gp49_66"/>
    <property type="match status" value="1"/>
</dbReference>
<gene>
    <name evidence="1" type="ORF">BCS93_11135</name>
</gene>
<evidence type="ECO:0008006" key="3">
    <source>
        <dbReference type="Google" id="ProtNLM"/>
    </source>
</evidence>
<dbReference type="EMBL" id="MDBO01000075">
    <property type="protein sequence ID" value="PMP10221.1"/>
    <property type="molecule type" value="Genomic_DNA"/>
</dbReference>
<reference evidence="2" key="1">
    <citation type="submission" date="2016-07" db="EMBL/GenBank/DDBJ databases">
        <title>Nontailed viruses are major unrecognized killers of bacteria in the ocean.</title>
        <authorList>
            <person name="Kauffman K."/>
            <person name="Hussain F."/>
            <person name="Yang J."/>
            <person name="Arevalo P."/>
            <person name="Brown J."/>
            <person name="Cutler M."/>
            <person name="Kelly L."/>
            <person name="Polz M.F."/>
        </authorList>
    </citation>
    <scope>NUCLEOTIDE SEQUENCE [LARGE SCALE GENOMIC DNA]</scope>
    <source>
        <strain evidence="2">10N.222.49.A5</strain>
    </source>
</reference>
<dbReference type="InterPro" id="IPR025915">
    <property type="entry name" value="Phage_gp49_66"/>
</dbReference>
<proteinExistence type="predicted"/>
<evidence type="ECO:0000313" key="1">
    <source>
        <dbReference type="EMBL" id="PMP10221.1"/>
    </source>
</evidence>
<dbReference type="InterPro" id="IPR054052">
    <property type="entry name" value="Y16Q-like"/>
</dbReference>
<name>A0AAP8MX84_9VIBR</name>
<comment type="caution">
    <text evidence="1">The sequence shown here is derived from an EMBL/GenBank/DDBJ whole genome shotgun (WGS) entry which is preliminary data.</text>
</comment>
<sequence>MPVQKQHIDALVASLSFQFARIGDTTTTVCEAFLPNGFSVGSGKSACVNPDDYNYEDGCKYAMERAVQDATNKLWELEGYLLAVTGKTSDNLAKPIPVINMKQAESYVVRMKQEHQELAYKLERLSGFIASDTYESLPKEDGWAMVQQYSAMRTYKNILEKRIKRAETEPA</sequence>
<protein>
    <recommendedName>
        <fullName evidence="3">Phage protein</fullName>
    </recommendedName>
</protein>